<protein>
    <submittedName>
        <fullName evidence="10">Uncharacterized protein</fullName>
    </submittedName>
</protein>
<dbReference type="SUPFAM" id="SSF161037">
    <property type="entry name" value="Photosystem II reaction center protein K, PsbK"/>
    <property type="match status" value="1"/>
</dbReference>
<dbReference type="OrthoDB" id="1673137at2759"/>
<accession>A0A9J5ZS59</accession>
<dbReference type="EMBL" id="JACXVP010000003">
    <property type="protein sequence ID" value="KAG5615093.1"/>
    <property type="molecule type" value="Genomic_DNA"/>
</dbReference>
<dbReference type="InterPro" id="IPR037270">
    <property type="entry name" value="PSII_PsbK_sf"/>
</dbReference>
<organism evidence="10 11">
    <name type="scientific">Solanum commersonii</name>
    <name type="common">Commerson's wild potato</name>
    <name type="synonym">Commerson's nightshade</name>
    <dbReference type="NCBI Taxonomy" id="4109"/>
    <lineage>
        <taxon>Eukaryota</taxon>
        <taxon>Viridiplantae</taxon>
        <taxon>Streptophyta</taxon>
        <taxon>Embryophyta</taxon>
        <taxon>Tracheophyta</taxon>
        <taxon>Spermatophyta</taxon>
        <taxon>Magnoliopsida</taxon>
        <taxon>eudicotyledons</taxon>
        <taxon>Gunneridae</taxon>
        <taxon>Pentapetalae</taxon>
        <taxon>asterids</taxon>
        <taxon>lamiids</taxon>
        <taxon>Solanales</taxon>
        <taxon>Solanaceae</taxon>
        <taxon>Solanoideae</taxon>
        <taxon>Solaneae</taxon>
        <taxon>Solanum</taxon>
    </lineage>
</organism>
<evidence type="ECO:0000256" key="3">
    <source>
        <dbReference type="ARBA" id="ARBA00022531"/>
    </source>
</evidence>
<dbReference type="GO" id="GO:0015979">
    <property type="term" value="P:photosynthesis"/>
    <property type="evidence" value="ECO:0007669"/>
    <property type="project" value="UniProtKB-KW"/>
</dbReference>
<keyword evidence="11" id="KW-1185">Reference proteome</keyword>
<keyword evidence="3" id="KW-0602">Photosynthesis</keyword>
<evidence type="ECO:0000313" key="11">
    <source>
        <dbReference type="Proteomes" id="UP000824120"/>
    </source>
</evidence>
<evidence type="ECO:0000256" key="1">
    <source>
        <dbReference type="ARBA" id="ARBA00004167"/>
    </source>
</evidence>
<gene>
    <name evidence="10" type="ORF">H5410_014917</name>
</gene>
<keyword evidence="7 9" id="KW-0472">Membrane</keyword>
<dbReference type="Pfam" id="PF02533">
    <property type="entry name" value="PsbK"/>
    <property type="match status" value="1"/>
</dbReference>
<comment type="subcellular location">
    <subcellularLocation>
        <location evidence="1">Membrane</location>
        <topology evidence="1">Single-pass membrane protein</topology>
    </subcellularLocation>
</comment>
<evidence type="ECO:0000256" key="8">
    <source>
        <dbReference type="ARBA" id="ARBA00023276"/>
    </source>
</evidence>
<dbReference type="Proteomes" id="UP000824120">
    <property type="component" value="Chromosome 3"/>
</dbReference>
<feature type="non-terminal residue" evidence="10">
    <location>
        <position position="1"/>
    </location>
</feature>
<dbReference type="GO" id="GO:0005737">
    <property type="term" value="C:cytoplasm"/>
    <property type="evidence" value="ECO:0007669"/>
    <property type="project" value="UniProtKB-ARBA"/>
</dbReference>
<name>A0A9J5ZS59_SOLCO</name>
<sequence length="98" mass="11404">MLNLFSFIGICLNSTVYSSSFFFSKLPKAYAFLNLIVDIMPVIPLFFFLLAFVWQAAAPLVYIKKKINENFYYKRIYDNSFRERASLLGAKLGYVMDD</sequence>
<evidence type="ECO:0000313" key="10">
    <source>
        <dbReference type="EMBL" id="KAG5615093.1"/>
    </source>
</evidence>
<dbReference type="GO" id="GO:0009539">
    <property type="term" value="C:photosystem II reaction center"/>
    <property type="evidence" value="ECO:0007669"/>
    <property type="project" value="InterPro"/>
</dbReference>
<evidence type="ECO:0000256" key="4">
    <source>
        <dbReference type="ARBA" id="ARBA00022692"/>
    </source>
</evidence>
<keyword evidence="2" id="KW-0674">Reaction center</keyword>
<evidence type="ECO:0000256" key="6">
    <source>
        <dbReference type="ARBA" id="ARBA00023078"/>
    </source>
</evidence>
<dbReference type="PANTHER" id="PTHR35325">
    <property type="match status" value="1"/>
</dbReference>
<keyword evidence="8" id="KW-0604">Photosystem II</keyword>
<keyword evidence="6" id="KW-0793">Thylakoid</keyword>
<evidence type="ECO:0000256" key="7">
    <source>
        <dbReference type="ARBA" id="ARBA00023136"/>
    </source>
</evidence>
<evidence type="ECO:0000256" key="5">
    <source>
        <dbReference type="ARBA" id="ARBA00022989"/>
    </source>
</evidence>
<evidence type="ECO:0000256" key="9">
    <source>
        <dbReference type="SAM" id="Phobius"/>
    </source>
</evidence>
<keyword evidence="4 9" id="KW-0812">Transmembrane</keyword>
<feature type="transmembrane region" description="Helical" evidence="9">
    <location>
        <begin position="42"/>
        <end position="63"/>
    </location>
</feature>
<dbReference type="InterPro" id="IPR003687">
    <property type="entry name" value="PSII_PsbK"/>
</dbReference>
<proteinExistence type="predicted"/>
<dbReference type="PANTHER" id="PTHR35325:SF1">
    <property type="entry name" value="PHOTOSYSTEM II REACTION CENTER PROTEIN K"/>
    <property type="match status" value="1"/>
</dbReference>
<dbReference type="AlphaFoldDB" id="A0A9J5ZS59"/>
<keyword evidence="5 9" id="KW-1133">Transmembrane helix</keyword>
<evidence type="ECO:0000256" key="2">
    <source>
        <dbReference type="ARBA" id="ARBA00022469"/>
    </source>
</evidence>
<comment type="caution">
    <text evidence="10">The sequence shown here is derived from an EMBL/GenBank/DDBJ whole genome shotgun (WGS) entry which is preliminary data.</text>
</comment>
<reference evidence="10 11" key="1">
    <citation type="submission" date="2020-09" db="EMBL/GenBank/DDBJ databases">
        <title>De no assembly of potato wild relative species, Solanum commersonii.</title>
        <authorList>
            <person name="Cho K."/>
        </authorList>
    </citation>
    <scope>NUCLEOTIDE SEQUENCE [LARGE SCALE GENOMIC DNA]</scope>
    <source>
        <strain evidence="10">LZ3.2</strain>
        <tissue evidence="10">Leaf</tissue>
    </source>
</reference>